<dbReference type="AlphaFoldDB" id="A0A9D2LU07"/>
<name>A0A9D2LU07_9FIRM</name>
<proteinExistence type="predicted"/>
<dbReference type="Proteomes" id="UP000823842">
    <property type="component" value="Unassembled WGS sequence"/>
</dbReference>
<comment type="caution">
    <text evidence="1">The sequence shown here is derived from an EMBL/GenBank/DDBJ whole genome shotgun (WGS) entry which is preliminary data.</text>
</comment>
<sequence length="199" mass="23547">MRRETQKRIISLSLKYKGYISTPELLKEGVTNRQIKEFTDQGILEKVSRGHYWFQCAGYKKPREYKALEVCMTDSEAVICADSACFYWGLLEKEPEILSIATRRTDRKKIEMNFPIARHYYSEKSFKASYKQVYTEFGSYSISDIDRSVCDCIRFSDHIGEENLKIIVEAYQNRKDKMLERLIMYAEALRVHQKVKQYL</sequence>
<dbReference type="EMBL" id="DWYZ01000210">
    <property type="protein sequence ID" value="HJB29362.1"/>
    <property type="molecule type" value="Genomic_DNA"/>
</dbReference>
<protein>
    <submittedName>
        <fullName evidence="1">Type IV toxin-antitoxin system AbiEi family antitoxin domain-containing protein</fullName>
    </submittedName>
</protein>
<evidence type="ECO:0000313" key="2">
    <source>
        <dbReference type="Proteomes" id="UP000823842"/>
    </source>
</evidence>
<organism evidence="1 2">
    <name type="scientific">Candidatus Blautia faecavium</name>
    <dbReference type="NCBI Taxonomy" id="2838487"/>
    <lineage>
        <taxon>Bacteria</taxon>
        <taxon>Bacillati</taxon>
        <taxon>Bacillota</taxon>
        <taxon>Clostridia</taxon>
        <taxon>Lachnospirales</taxon>
        <taxon>Lachnospiraceae</taxon>
        <taxon>Blautia</taxon>
    </lineage>
</organism>
<reference evidence="1" key="1">
    <citation type="journal article" date="2021" name="PeerJ">
        <title>Extensive microbial diversity within the chicken gut microbiome revealed by metagenomics and culture.</title>
        <authorList>
            <person name="Gilroy R."/>
            <person name="Ravi A."/>
            <person name="Getino M."/>
            <person name="Pursley I."/>
            <person name="Horton D.L."/>
            <person name="Alikhan N.F."/>
            <person name="Baker D."/>
            <person name="Gharbi K."/>
            <person name="Hall N."/>
            <person name="Watson M."/>
            <person name="Adriaenssens E.M."/>
            <person name="Foster-Nyarko E."/>
            <person name="Jarju S."/>
            <person name="Secka A."/>
            <person name="Antonio M."/>
            <person name="Oren A."/>
            <person name="Chaudhuri R.R."/>
            <person name="La Ragione R."/>
            <person name="Hildebrand F."/>
            <person name="Pallen M.J."/>
        </authorList>
    </citation>
    <scope>NUCLEOTIDE SEQUENCE</scope>
    <source>
        <strain evidence="1">ChiSjej1B19-5720</strain>
    </source>
</reference>
<evidence type="ECO:0000313" key="1">
    <source>
        <dbReference type="EMBL" id="HJB29362.1"/>
    </source>
</evidence>
<accession>A0A9D2LU07</accession>
<reference evidence="1" key="2">
    <citation type="submission" date="2021-04" db="EMBL/GenBank/DDBJ databases">
        <authorList>
            <person name="Gilroy R."/>
        </authorList>
    </citation>
    <scope>NUCLEOTIDE SEQUENCE</scope>
    <source>
        <strain evidence="1">ChiSjej1B19-5720</strain>
    </source>
</reference>
<gene>
    <name evidence="1" type="ORF">IAA06_11290</name>
</gene>